<dbReference type="InterPro" id="IPR045851">
    <property type="entry name" value="AMP-bd_C_sf"/>
</dbReference>
<keyword evidence="6 11" id="KW-1133">Transmembrane helix</keyword>
<evidence type="ECO:0000259" key="13">
    <source>
        <dbReference type="Pfam" id="PF08345"/>
    </source>
</evidence>
<evidence type="ECO:0000313" key="14">
    <source>
        <dbReference type="EMBL" id="MFC7461515.1"/>
    </source>
</evidence>
<evidence type="ECO:0000256" key="7">
    <source>
        <dbReference type="ARBA" id="ARBA00023136"/>
    </source>
</evidence>
<sequence length="579" mass="62123">MNTAVAEVDLRPAAPANALMDGFARLDGRRKIGLIGGALALLLVLMLAFYMNRQADWKVLYANLSDKDGGAVIAQLTQMNVPYKHLDGGQAIMVPADRVHDTRLRLASQGLPKGSIAGFELMDNNRLGMTQFQERLSFQRGLEGELTRSIQALSSVADARVHLALPNQNGFFREQQKPSASVLLTLHSGRTLDRSQIAGIVHLVASSVPEMNPKAVSVLDATGALLSNPADGQAGSVDTQQLQYVQQLEQVYVRRIMDLLEPLVGRENVRAQVTADVDFSLTEQTQEQHRPNQGTEPSAVRSQQTIEARDANGNIPPPGTPGAVANQPPAPTAAPINGQPGQVGVTGPNGEVVGANGLTRREQVTNYEVDKTVRVTRGATGTVRRVSAAVVVNHRNITNDKGEIVSEALPPEQVEQMTALVREAIGFSQDRGDSVNLMNSPFTRAKADDSEVVWWKSGDNRELAQNLAWPVGMVLLGLIIFFGVVRPALRDMRRPPVSAEAAAAAAVGPNGEPLQLDAVLDDQPERPALLPKPAGSDEPTPEMLRLEDARRLAKENPVAVASIIKNWVSGESSGAVAPT</sequence>
<dbReference type="RefSeq" id="WP_382201759.1">
    <property type="nucleotide sequence ID" value="NZ_JBHTBZ010000040.1"/>
</dbReference>
<organism evidence="14 15">
    <name type="scientific">Hydrogenophaga defluvii</name>
    <dbReference type="NCBI Taxonomy" id="249410"/>
    <lineage>
        <taxon>Bacteria</taxon>
        <taxon>Pseudomonadati</taxon>
        <taxon>Pseudomonadota</taxon>
        <taxon>Betaproteobacteria</taxon>
        <taxon>Burkholderiales</taxon>
        <taxon>Comamonadaceae</taxon>
        <taxon>Hydrogenophaga</taxon>
    </lineage>
</organism>
<dbReference type="NCBIfam" id="TIGR00206">
    <property type="entry name" value="fliF"/>
    <property type="match status" value="1"/>
</dbReference>
<dbReference type="InterPro" id="IPR043427">
    <property type="entry name" value="YscJ/FliF"/>
</dbReference>
<reference evidence="15" key="1">
    <citation type="journal article" date="2019" name="Int. J. Syst. Evol. Microbiol.">
        <title>The Global Catalogue of Microorganisms (GCM) 10K type strain sequencing project: providing services to taxonomists for standard genome sequencing and annotation.</title>
        <authorList>
            <consortium name="The Broad Institute Genomics Platform"/>
            <consortium name="The Broad Institute Genome Sequencing Center for Infectious Disease"/>
            <person name="Wu L."/>
            <person name="Ma J."/>
        </authorList>
    </citation>
    <scope>NUCLEOTIDE SEQUENCE [LARGE SCALE GENOMIC DNA]</scope>
    <source>
        <strain evidence="15">CCUG 53903</strain>
    </source>
</reference>
<feature type="domain" description="Flagellar M-ring N-terminal" evidence="12">
    <location>
        <begin position="54"/>
        <end position="227"/>
    </location>
</feature>
<feature type="region of interest" description="Disordered" evidence="10">
    <location>
        <begin position="283"/>
        <end position="345"/>
    </location>
</feature>
<feature type="transmembrane region" description="Helical" evidence="11">
    <location>
        <begin position="467"/>
        <end position="485"/>
    </location>
</feature>
<keyword evidence="5 11" id="KW-0812">Transmembrane</keyword>
<dbReference type="InterPro" id="IPR006182">
    <property type="entry name" value="FliF_N_dom"/>
</dbReference>
<evidence type="ECO:0000256" key="4">
    <source>
        <dbReference type="ARBA" id="ARBA00022475"/>
    </source>
</evidence>
<comment type="function">
    <text evidence="9">The M ring may be actively involved in energy transduction.</text>
</comment>
<keyword evidence="4" id="KW-1003">Cell membrane</keyword>
<dbReference type="Pfam" id="PF08345">
    <property type="entry name" value="YscJ_FliF_C"/>
    <property type="match status" value="1"/>
</dbReference>
<keyword evidence="14" id="KW-0969">Cilium</keyword>
<dbReference type="PIRSF" id="PIRSF004862">
    <property type="entry name" value="FliF"/>
    <property type="match status" value="1"/>
</dbReference>
<evidence type="ECO:0000256" key="8">
    <source>
        <dbReference type="ARBA" id="ARBA00023143"/>
    </source>
</evidence>
<keyword evidence="7 11" id="KW-0472">Membrane</keyword>
<feature type="transmembrane region" description="Helical" evidence="11">
    <location>
        <begin position="32"/>
        <end position="51"/>
    </location>
</feature>
<dbReference type="InterPro" id="IPR013556">
    <property type="entry name" value="Flag_M-ring_C"/>
</dbReference>
<dbReference type="PANTHER" id="PTHR30046">
    <property type="entry name" value="FLAGELLAR M-RING PROTEIN"/>
    <property type="match status" value="1"/>
</dbReference>
<keyword evidence="14" id="KW-0282">Flagellum</keyword>
<name>A0ABW2SDC0_9BURK</name>
<keyword evidence="8 9" id="KW-0975">Bacterial flagellum</keyword>
<dbReference type="PRINTS" id="PR01009">
    <property type="entry name" value="FLGMRINGFLIF"/>
</dbReference>
<evidence type="ECO:0000256" key="11">
    <source>
        <dbReference type="SAM" id="Phobius"/>
    </source>
</evidence>
<accession>A0ABW2SDC0</accession>
<dbReference type="PANTHER" id="PTHR30046:SF0">
    <property type="entry name" value="FLAGELLAR M-RING PROTEIN"/>
    <property type="match status" value="1"/>
</dbReference>
<proteinExistence type="inferred from homology"/>
<gene>
    <name evidence="14" type="primary">fliF</name>
    <name evidence="14" type="ORF">ACFQU0_13865</name>
</gene>
<feature type="domain" description="Flagellar M-ring C-terminal" evidence="13">
    <location>
        <begin position="260"/>
        <end position="442"/>
    </location>
</feature>
<evidence type="ECO:0000256" key="3">
    <source>
        <dbReference type="ARBA" id="ARBA00007971"/>
    </source>
</evidence>
<evidence type="ECO:0000259" key="12">
    <source>
        <dbReference type="Pfam" id="PF01514"/>
    </source>
</evidence>
<protein>
    <recommendedName>
        <fullName evidence="9">Flagellar M-ring protein</fullName>
    </recommendedName>
</protein>
<dbReference type="Gene3D" id="3.30.300.30">
    <property type="match status" value="1"/>
</dbReference>
<evidence type="ECO:0000256" key="1">
    <source>
        <dbReference type="ARBA" id="ARBA00004117"/>
    </source>
</evidence>
<dbReference type="InterPro" id="IPR000067">
    <property type="entry name" value="FlgMring_FliF"/>
</dbReference>
<evidence type="ECO:0000256" key="6">
    <source>
        <dbReference type="ARBA" id="ARBA00022989"/>
    </source>
</evidence>
<comment type="subcellular location">
    <subcellularLocation>
        <location evidence="1 9">Bacterial flagellum basal body</location>
    </subcellularLocation>
    <subcellularLocation>
        <location evidence="2">Cell membrane</location>
        <topology evidence="2">Multi-pass membrane protein</topology>
    </subcellularLocation>
</comment>
<comment type="caution">
    <text evidence="14">The sequence shown here is derived from an EMBL/GenBank/DDBJ whole genome shotgun (WGS) entry which is preliminary data.</text>
</comment>
<dbReference type="Pfam" id="PF01514">
    <property type="entry name" value="YscJ_FliF"/>
    <property type="match status" value="1"/>
</dbReference>
<evidence type="ECO:0000256" key="9">
    <source>
        <dbReference type="PIRNR" id="PIRNR004862"/>
    </source>
</evidence>
<dbReference type="Proteomes" id="UP001596457">
    <property type="component" value="Unassembled WGS sequence"/>
</dbReference>
<comment type="similarity">
    <text evidence="3 9">Belongs to the FliF family.</text>
</comment>
<evidence type="ECO:0000313" key="15">
    <source>
        <dbReference type="Proteomes" id="UP001596457"/>
    </source>
</evidence>
<evidence type="ECO:0000256" key="2">
    <source>
        <dbReference type="ARBA" id="ARBA00004651"/>
    </source>
</evidence>
<keyword evidence="15" id="KW-1185">Reference proteome</keyword>
<evidence type="ECO:0000256" key="5">
    <source>
        <dbReference type="ARBA" id="ARBA00022692"/>
    </source>
</evidence>
<evidence type="ECO:0000256" key="10">
    <source>
        <dbReference type="SAM" id="MobiDB-lite"/>
    </source>
</evidence>
<keyword evidence="14" id="KW-0966">Cell projection</keyword>
<feature type="compositionally biased region" description="Polar residues" evidence="10">
    <location>
        <begin position="283"/>
        <end position="306"/>
    </location>
</feature>
<dbReference type="EMBL" id="JBHTBZ010000040">
    <property type="protein sequence ID" value="MFC7461515.1"/>
    <property type="molecule type" value="Genomic_DNA"/>
</dbReference>